<comment type="caution">
    <text evidence="2">The sequence shown here is derived from an EMBL/GenBank/DDBJ whole genome shotgun (WGS) entry which is preliminary data.</text>
</comment>
<evidence type="ECO:0000313" key="2">
    <source>
        <dbReference type="EMBL" id="KAH7086188.1"/>
    </source>
</evidence>
<dbReference type="OrthoDB" id="5279806at2759"/>
<name>A0A8K0R674_9PLEO</name>
<reference evidence="2" key="1">
    <citation type="journal article" date="2021" name="Nat. Commun.">
        <title>Genetic determinants of endophytism in the Arabidopsis root mycobiome.</title>
        <authorList>
            <person name="Mesny F."/>
            <person name="Miyauchi S."/>
            <person name="Thiergart T."/>
            <person name="Pickel B."/>
            <person name="Atanasova L."/>
            <person name="Karlsson M."/>
            <person name="Huettel B."/>
            <person name="Barry K.W."/>
            <person name="Haridas S."/>
            <person name="Chen C."/>
            <person name="Bauer D."/>
            <person name="Andreopoulos W."/>
            <person name="Pangilinan J."/>
            <person name="LaButti K."/>
            <person name="Riley R."/>
            <person name="Lipzen A."/>
            <person name="Clum A."/>
            <person name="Drula E."/>
            <person name="Henrissat B."/>
            <person name="Kohler A."/>
            <person name="Grigoriev I.V."/>
            <person name="Martin F.M."/>
            <person name="Hacquard S."/>
        </authorList>
    </citation>
    <scope>NUCLEOTIDE SEQUENCE</scope>
    <source>
        <strain evidence="2">MPI-SDFR-AT-0120</strain>
    </source>
</reference>
<feature type="domain" description="F-box" evidence="1">
    <location>
        <begin position="4"/>
        <end position="40"/>
    </location>
</feature>
<protein>
    <recommendedName>
        <fullName evidence="1">F-box domain-containing protein</fullName>
    </recommendedName>
</protein>
<accession>A0A8K0R674</accession>
<dbReference type="AlphaFoldDB" id="A0A8K0R674"/>
<dbReference type="InterPro" id="IPR001810">
    <property type="entry name" value="F-box_dom"/>
</dbReference>
<evidence type="ECO:0000313" key="3">
    <source>
        <dbReference type="Proteomes" id="UP000813461"/>
    </source>
</evidence>
<evidence type="ECO:0000259" key="1">
    <source>
        <dbReference type="Pfam" id="PF00646"/>
    </source>
</evidence>
<dbReference type="EMBL" id="JAGMVJ010000011">
    <property type="protein sequence ID" value="KAH7086188.1"/>
    <property type="molecule type" value="Genomic_DNA"/>
</dbReference>
<dbReference type="Proteomes" id="UP000813461">
    <property type="component" value="Unassembled WGS sequence"/>
</dbReference>
<dbReference type="Pfam" id="PF00646">
    <property type="entry name" value="F-box"/>
    <property type="match status" value="1"/>
</dbReference>
<organism evidence="2 3">
    <name type="scientific">Paraphoma chrysanthemicola</name>
    <dbReference type="NCBI Taxonomy" id="798071"/>
    <lineage>
        <taxon>Eukaryota</taxon>
        <taxon>Fungi</taxon>
        <taxon>Dikarya</taxon>
        <taxon>Ascomycota</taxon>
        <taxon>Pezizomycotina</taxon>
        <taxon>Dothideomycetes</taxon>
        <taxon>Pleosporomycetidae</taxon>
        <taxon>Pleosporales</taxon>
        <taxon>Pleosporineae</taxon>
        <taxon>Phaeosphaeriaceae</taxon>
        <taxon>Paraphoma</taxon>
    </lineage>
</organism>
<keyword evidence="3" id="KW-1185">Reference proteome</keyword>
<proteinExistence type="predicted"/>
<dbReference type="CDD" id="cd09917">
    <property type="entry name" value="F-box_SF"/>
    <property type="match status" value="1"/>
</dbReference>
<gene>
    <name evidence="2" type="ORF">FB567DRAFT_527360</name>
</gene>
<sequence length="479" mass="55270">MVRLHELPDDILITIFTCCDLDTIFAARLTCITFSTVITTYIKTIAPKAARNTYPSCEVLLKPPEDGYGLKWLRSLVPAQLASIALDKDKLRRYSYINSGYPYGIPCESDCAEANHWRASVANGWRVLRSLYLISKEVYAKSDDELKRPNTLRRASSGVRGSRFWQAISCPYPGCTEHGMKRVFEVKPRRNSAEPMEGQAIERIRNRESIILERRLAFIDQLPTQDLLSYVYLWRILLWTFRPYRKPGTHVHDELQDLPPNSNTAPHASPSSIIHDISQGCSWLNWYILHIGASPFIQQWSIPTSDSTTPPNHNLIRNMIWQARATRAPHQIEVEREYICKFEFALRKRCLSSERLKRLEAEIHRGRSIRTISLDCIPWAYDQHYMIARPKSDFPWYNDGGWYWIHGDYHFKITTADPRPRVWDSFMSGRFGRAGEYDEQDVQEAKGPLAEVEYLVYLGTESAGKLWPDAGIGASEFAF</sequence>